<comment type="caution">
    <text evidence="1">The sequence shown here is derived from an EMBL/GenBank/DDBJ whole genome shotgun (WGS) entry which is preliminary data.</text>
</comment>
<dbReference type="Proteomes" id="UP000828048">
    <property type="component" value="Chromosome 5"/>
</dbReference>
<dbReference type="EMBL" id="CM037155">
    <property type="protein sequence ID" value="KAH7846142.1"/>
    <property type="molecule type" value="Genomic_DNA"/>
</dbReference>
<accession>A0ACB7XYR5</accession>
<organism evidence="1 2">
    <name type="scientific">Vaccinium darrowii</name>
    <dbReference type="NCBI Taxonomy" id="229202"/>
    <lineage>
        <taxon>Eukaryota</taxon>
        <taxon>Viridiplantae</taxon>
        <taxon>Streptophyta</taxon>
        <taxon>Embryophyta</taxon>
        <taxon>Tracheophyta</taxon>
        <taxon>Spermatophyta</taxon>
        <taxon>Magnoliopsida</taxon>
        <taxon>eudicotyledons</taxon>
        <taxon>Gunneridae</taxon>
        <taxon>Pentapetalae</taxon>
        <taxon>asterids</taxon>
        <taxon>Ericales</taxon>
        <taxon>Ericaceae</taxon>
        <taxon>Vaccinioideae</taxon>
        <taxon>Vaccinieae</taxon>
        <taxon>Vaccinium</taxon>
    </lineage>
</organism>
<protein>
    <submittedName>
        <fullName evidence="1">Uncharacterized protein</fullName>
    </submittedName>
</protein>
<proteinExistence type="predicted"/>
<name>A0ACB7XYR5_9ERIC</name>
<evidence type="ECO:0000313" key="2">
    <source>
        <dbReference type="Proteomes" id="UP000828048"/>
    </source>
</evidence>
<reference evidence="1 2" key="1">
    <citation type="journal article" date="2021" name="Hortic Res">
        <title>High-quality reference genome and annotation aids understanding of berry development for evergreen blueberry (Vaccinium darrowii).</title>
        <authorList>
            <person name="Yu J."/>
            <person name="Hulse-Kemp A.M."/>
            <person name="Babiker E."/>
            <person name="Staton M."/>
        </authorList>
    </citation>
    <scope>NUCLEOTIDE SEQUENCE [LARGE SCALE GENOMIC DNA]</scope>
    <source>
        <strain evidence="2">cv. NJ 8807/NJ 8810</strain>
        <tissue evidence="1">Young leaf</tissue>
    </source>
</reference>
<sequence length="1099" mass="125037">MQALSIWPSKIDFRVVPKLDMGVSRVGSYCILSTRRKRWDFGDYGCHCRRSDLIPVSSCLRGRKIGTCLGSSQLDIKYGVFDGCSRFQVYFFSEPKEGRVQKTVALALTREGQTIGNGNCDNIAVIMALALTIEEQTIGRVQKAVGEDSVSLDGVSGKNGNCDTVDENGSENEELDRSVKEKGSENKKVGEEKKKERIDVRLLGGSLRLARTVEDVEEVLKDKGELPLQVYSTIIRAFGNEKRLEAAMALVQWLKEKKKRSKSSSGPNIFIYNSLLGAMRDCEQFEQVENVVNEMATEGVIPNVVTFNTLMGISKRKGKEAEVLNLFEEMQKKGLSPSPANCSTALVAYRRMEDGFGVLKFYVELREKYRNGYIGKDREDWETEFSKLEDFTVRLCYQVMRGWLVKNENLNTSVLKLLVEMDRVGLPTGRSAYERLMRACTREEHYIVAKELYKRIRERDSKISLSVCNHVIWLMGKAKEWWAALEIYEDLLDKGPEPNCMSNDLVVSHFNILLTATRKRGLWEWGVRLLNKMEEKGLKPGSKVWNAVLVACSKASETSAAIQIFIRMVEQGEKPTVVSYCELLSALEKGQHYVEAQQVLRPNRCYQVMRGWLVKSGNFTNVLNLLTEMDRVGIFIRQGKEVDALNLFEEIQNKGLSPSPWSYSTALLDYRRVEDGFGALKFYVALREKYRSGYIGKDREDWEIEFSGLEYFTVQICYQVMRGWLVKSRNFTNVLKLLTEMDRVGLPIGRSEYEHLMWACTSEEHYFVAKELYRRIRKRHSEISLSVCNHLIWFMGQAKKWWAALEIYEDLLDKGPEPNSMSSELLVSHFNIQLTEARKKGLWKYGVRLLNKMEEKGLKPGSAQWDAVLVACSKASETYAAFQIFKRMVEQGEKPTVVSYGSLLGALEKGKLYDEAQQVWGNMIKVGVQPNVYAYTIMASIYTAQGKINTVDSIIHEMSISGIEITVVTYNAIISACARNNMSGTAYEWFHKMEAQSISLNKVTYEMLIEALTNDGKPKLAYDLYLRAQNEGLNLSSKAYDSVIHSSEIYGATIDVDILGPRPPPARKKIVPIRKNLSEFCNLPDVPRRSSENNFTLDK</sequence>
<keyword evidence="2" id="KW-1185">Reference proteome</keyword>
<gene>
    <name evidence="1" type="ORF">Vadar_010419</name>
</gene>
<evidence type="ECO:0000313" key="1">
    <source>
        <dbReference type="EMBL" id="KAH7846142.1"/>
    </source>
</evidence>